<dbReference type="InterPro" id="IPR029069">
    <property type="entry name" value="HotDog_dom_sf"/>
</dbReference>
<gene>
    <name evidence="2" type="ORF">GPA26_01420</name>
</gene>
<dbReference type="EMBL" id="WTVR01000002">
    <property type="protein sequence ID" value="NMF87132.1"/>
    <property type="molecule type" value="Genomic_DNA"/>
</dbReference>
<keyword evidence="3" id="KW-1185">Reference proteome</keyword>
<reference evidence="2 3" key="1">
    <citation type="submission" date="2019-12" db="EMBL/GenBank/DDBJ databases">
        <title>Comparative genomics gives insights into the taxonomy of the Azoarcus-Aromatoleum group and reveals separate origins of nif in the plant-associated Azoarcus and non-plant-associated Aromatoleum sub-groups.</title>
        <authorList>
            <person name="Lafos M."/>
            <person name="Maluk M."/>
            <person name="Batista M."/>
            <person name="Junghare M."/>
            <person name="Carmona M."/>
            <person name="Faoro H."/>
            <person name="Cruz L.M."/>
            <person name="Battistoni F."/>
            <person name="De Souza E."/>
            <person name="Pedrosa F."/>
            <person name="Chen W.-M."/>
            <person name="Poole P.S."/>
            <person name="Dixon R.A."/>
            <person name="James E.K."/>
        </authorList>
    </citation>
    <scope>NUCLEOTIDE SEQUENCE [LARGE SCALE GENOMIC DNA]</scope>
    <source>
        <strain evidence="2 3">ToN1</strain>
    </source>
</reference>
<accession>A0ABX1MPR2</accession>
<feature type="domain" description="FAS1-like dehydratase" evidence="1">
    <location>
        <begin position="8"/>
        <end position="122"/>
    </location>
</feature>
<dbReference type="Gene3D" id="3.10.129.10">
    <property type="entry name" value="Hotdog Thioesterase"/>
    <property type="match status" value="1"/>
</dbReference>
<comment type="caution">
    <text evidence="2">The sequence shown here is derived from an EMBL/GenBank/DDBJ whole genome shotgun (WGS) entry which is preliminary data.</text>
</comment>
<dbReference type="SUPFAM" id="SSF54637">
    <property type="entry name" value="Thioesterase/thiol ester dehydrase-isomerase"/>
    <property type="match status" value="1"/>
</dbReference>
<dbReference type="Proteomes" id="UP000652074">
    <property type="component" value="Unassembled WGS sequence"/>
</dbReference>
<dbReference type="Pfam" id="PF13452">
    <property type="entry name" value="FAS1_DH_region"/>
    <property type="match status" value="1"/>
</dbReference>
<name>A0ABX1MPR2_9RHOO</name>
<dbReference type="RefSeq" id="WP_169204583.1">
    <property type="nucleotide sequence ID" value="NZ_CP059560.1"/>
</dbReference>
<sequence>MAIDRKFLGFALPPFKVTATPERIARFADAIGERNPLYRERIAPPTFLKVLEGDDNSSRRILDALAVPLPRVLHAEQQFDYLAPVRAGDELVVERRVTDLYDKKGGEMEFIVIETSFTGPSGMLAARSRQIVLVRNAARSH</sequence>
<organism evidence="2 3">
    <name type="scientific">Aromatoleum petrolei</name>
    <dbReference type="NCBI Taxonomy" id="76116"/>
    <lineage>
        <taxon>Bacteria</taxon>
        <taxon>Pseudomonadati</taxon>
        <taxon>Pseudomonadota</taxon>
        <taxon>Betaproteobacteria</taxon>
        <taxon>Rhodocyclales</taxon>
        <taxon>Rhodocyclaceae</taxon>
        <taxon>Aromatoleum</taxon>
    </lineage>
</organism>
<proteinExistence type="predicted"/>
<evidence type="ECO:0000313" key="3">
    <source>
        <dbReference type="Proteomes" id="UP000652074"/>
    </source>
</evidence>
<evidence type="ECO:0000259" key="1">
    <source>
        <dbReference type="Pfam" id="PF13452"/>
    </source>
</evidence>
<dbReference type="CDD" id="cd03441">
    <property type="entry name" value="R_hydratase_like"/>
    <property type="match status" value="1"/>
</dbReference>
<evidence type="ECO:0000313" key="2">
    <source>
        <dbReference type="EMBL" id="NMF87132.1"/>
    </source>
</evidence>
<dbReference type="InterPro" id="IPR039569">
    <property type="entry name" value="FAS1-like_DH_region"/>
</dbReference>
<protein>
    <submittedName>
        <fullName evidence="2">MaoC family dehydratase</fullName>
    </submittedName>
</protein>